<accession>A0A9N8F239</accession>
<evidence type="ECO:0000313" key="2">
    <source>
        <dbReference type="Proteomes" id="UP001153069"/>
    </source>
</evidence>
<proteinExistence type="predicted"/>
<dbReference type="AlphaFoldDB" id="A0A9N8F239"/>
<keyword evidence="2" id="KW-1185">Reference proteome</keyword>
<protein>
    <submittedName>
        <fullName evidence="1">Uncharacterized protein</fullName>
    </submittedName>
</protein>
<organism evidence="1 2">
    <name type="scientific">Seminavis robusta</name>
    <dbReference type="NCBI Taxonomy" id="568900"/>
    <lineage>
        <taxon>Eukaryota</taxon>
        <taxon>Sar</taxon>
        <taxon>Stramenopiles</taxon>
        <taxon>Ochrophyta</taxon>
        <taxon>Bacillariophyta</taxon>
        <taxon>Bacillariophyceae</taxon>
        <taxon>Bacillariophycidae</taxon>
        <taxon>Naviculales</taxon>
        <taxon>Naviculaceae</taxon>
        <taxon>Seminavis</taxon>
    </lineage>
</organism>
<dbReference type="EMBL" id="CAICTM010003339">
    <property type="protein sequence ID" value="CAB9531228.1"/>
    <property type="molecule type" value="Genomic_DNA"/>
</dbReference>
<sequence length="155" mass="16422">MGTLGTLLDAVALIDSCGMEGAVLDADAVKGSLFEEEVQTPDPQRIPVIATGTAASTITIMTQSHLPPAVLVSGRQCLEGSTRYALTGSISASTNWRVLVPMPSDSWCCDSMLESRPFMRSISGDSHVGCLSVLLLDELLGLVVCLREEEATRLP</sequence>
<name>A0A9N8F239_9STRA</name>
<reference evidence="1" key="1">
    <citation type="submission" date="2020-06" db="EMBL/GenBank/DDBJ databases">
        <authorList>
            <consortium name="Plant Systems Biology data submission"/>
        </authorList>
    </citation>
    <scope>NUCLEOTIDE SEQUENCE</scope>
    <source>
        <strain evidence="1">D6</strain>
    </source>
</reference>
<evidence type="ECO:0000313" key="1">
    <source>
        <dbReference type="EMBL" id="CAB9531228.1"/>
    </source>
</evidence>
<comment type="caution">
    <text evidence="1">The sequence shown here is derived from an EMBL/GenBank/DDBJ whole genome shotgun (WGS) entry which is preliminary data.</text>
</comment>
<gene>
    <name evidence="1" type="ORF">SEMRO_3341_G119951.2</name>
</gene>
<dbReference type="Proteomes" id="UP001153069">
    <property type="component" value="Unassembled WGS sequence"/>
</dbReference>